<protein>
    <submittedName>
        <fullName evidence="2">HNH endonuclease</fullName>
    </submittedName>
</protein>
<dbReference type="InterPro" id="IPR003615">
    <property type="entry name" value="HNH_nuc"/>
</dbReference>
<evidence type="ECO:0000313" key="3">
    <source>
        <dbReference type="Proteomes" id="UP000054624"/>
    </source>
</evidence>
<keyword evidence="2" id="KW-0378">Hydrolase</keyword>
<evidence type="ECO:0000259" key="1">
    <source>
        <dbReference type="Pfam" id="PF13392"/>
    </source>
</evidence>
<dbReference type="InterPro" id="IPR044925">
    <property type="entry name" value="His-Me_finger_sf"/>
</dbReference>
<dbReference type="Gene3D" id="3.90.75.20">
    <property type="match status" value="1"/>
</dbReference>
<reference evidence="3" key="1">
    <citation type="submission" date="2016-01" db="EMBL/GenBank/DDBJ databases">
        <authorList>
            <person name="Peeters Charlotte."/>
        </authorList>
    </citation>
    <scope>NUCLEOTIDE SEQUENCE [LARGE SCALE GENOMIC DNA]</scope>
</reference>
<dbReference type="Proteomes" id="UP000054624">
    <property type="component" value="Unassembled WGS sequence"/>
</dbReference>
<feature type="domain" description="HNH nuclease" evidence="1">
    <location>
        <begin position="54"/>
        <end position="98"/>
    </location>
</feature>
<keyword evidence="2" id="KW-0540">Nuclease</keyword>
<organism evidence="2 3">
    <name type="scientific">Caballeronia temeraria</name>
    <dbReference type="NCBI Taxonomy" id="1777137"/>
    <lineage>
        <taxon>Bacteria</taxon>
        <taxon>Pseudomonadati</taxon>
        <taxon>Pseudomonadota</taxon>
        <taxon>Betaproteobacteria</taxon>
        <taxon>Burkholderiales</taxon>
        <taxon>Burkholderiaceae</taxon>
        <taxon>Caballeronia</taxon>
    </lineage>
</organism>
<dbReference type="AlphaFoldDB" id="A0A157ZLM8"/>
<gene>
    <name evidence="2" type="ORF">AWB76_00912</name>
</gene>
<dbReference type="SUPFAM" id="SSF54060">
    <property type="entry name" value="His-Me finger endonucleases"/>
    <property type="match status" value="1"/>
</dbReference>
<dbReference type="InterPro" id="IPR016177">
    <property type="entry name" value="DNA-bd_dom_sf"/>
</dbReference>
<dbReference type="OrthoDB" id="388551at2"/>
<name>A0A157ZLM8_9BURK</name>
<dbReference type="RefSeq" id="WP_074171284.1">
    <property type="nucleotide sequence ID" value="NZ_FCOI02000002.1"/>
</dbReference>
<dbReference type="SUPFAM" id="SSF54171">
    <property type="entry name" value="DNA-binding domain"/>
    <property type="match status" value="1"/>
</dbReference>
<keyword evidence="2" id="KW-0255">Endonuclease</keyword>
<dbReference type="EMBL" id="FCOI02000002">
    <property type="protein sequence ID" value="SAK46434.1"/>
    <property type="molecule type" value="Genomic_DNA"/>
</dbReference>
<proteinExistence type="predicted"/>
<sequence length="162" mass="18423">MTTLTQERLKSLLHYDPITGHFTWLTGRAHVINQRAGSKADKGYRCITINGKHYYEHRLAFLYMTGAFPKQLVDHINRVPFDNRWENLREATPAQNARNANLSKLNTSGYAGVSKVSSGKYQTYINFENKRTYLGTYESVEAAAAVVAKVRRACYGEFAPKK</sequence>
<evidence type="ECO:0000313" key="2">
    <source>
        <dbReference type="EMBL" id="SAK46434.1"/>
    </source>
</evidence>
<dbReference type="GO" id="GO:0003677">
    <property type="term" value="F:DNA binding"/>
    <property type="evidence" value="ECO:0007669"/>
    <property type="project" value="InterPro"/>
</dbReference>
<dbReference type="GO" id="GO:0004519">
    <property type="term" value="F:endonuclease activity"/>
    <property type="evidence" value="ECO:0007669"/>
    <property type="project" value="UniProtKB-KW"/>
</dbReference>
<dbReference type="GO" id="GO:0003700">
    <property type="term" value="F:DNA-binding transcription factor activity"/>
    <property type="evidence" value="ECO:0007669"/>
    <property type="project" value="InterPro"/>
</dbReference>
<dbReference type="Pfam" id="PF13392">
    <property type="entry name" value="HNH_3"/>
    <property type="match status" value="1"/>
</dbReference>
<dbReference type="InterPro" id="IPR036955">
    <property type="entry name" value="AP2/ERF_dom_sf"/>
</dbReference>
<accession>A0A157ZLM8</accession>
<dbReference type="Gene3D" id="3.30.730.10">
    <property type="entry name" value="AP2/ERF domain"/>
    <property type="match status" value="1"/>
</dbReference>
<dbReference type="STRING" id="1777137.AWB76_00912"/>
<keyword evidence="3" id="KW-1185">Reference proteome</keyword>